<accession>A0A8J8G7D8</accession>
<feature type="transmembrane region" description="Helical" evidence="5">
    <location>
        <begin position="38"/>
        <end position="58"/>
    </location>
</feature>
<dbReference type="PANTHER" id="PTHR43847:SF1">
    <property type="entry name" value="BLL3993 PROTEIN"/>
    <property type="match status" value="1"/>
</dbReference>
<dbReference type="GO" id="GO:0012505">
    <property type="term" value="C:endomembrane system"/>
    <property type="evidence" value="ECO:0007669"/>
    <property type="project" value="UniProtKB-SubCell"/>
</dbReference>
<dbReference type="Proteomes" id="UP000610746">
    <property type="component" value="Unassembled WGS sequence"/>
</dbReference>
<protein>
    <submittedName>
        <fullName evidence="6">Protein-S-isoprenylcysteine O-methyltransferase Ste14</fullName>
    </submittedName>
</protein>
<keyword evidence="7" id="KW-1185">Reference proteome</keyword>
<dbReference type="InterPro" id="IPR052527">
    <property type="entry name" value="Metal_cation-efflux_comp"/>
</dbReference>
<evidence type="ECO:0000256" key="2">
    <source>
        <dbReference type="ARBA" id="ARBA00022692"/>
    </source>
</evidence>
<evidence type="ECO:0000256" key="3">
    <source>
        <dbReference type="ARBA" id="ARBA00022989"/>
    </source>
</evidence>
<feature type="transmembrane region" description="Helical" evidence="5">
    <location>
        <begin position="106"/>
        <end position="124"/>
    </location>
</feature>
<sequence>MKNTKPLKDYLFVTIQLLIFAAYSLPITISTINLPEWLRYLGLFMLILALLLALLTVAQLNKNISPFPTPVQAGKLMTTGAFSISRHPIYTGLLFSGIGYGIHQESLYKLLITFILAVLFYFKSKYEETLLSKKFPEYESYKSKTRRFI</sequence>
<dbReference type="RefSeq" id="WP_173777965.1">
    <property type="nucleotide sequence ID" value="NZ_JABSNO010000002.1"/>
</dbReference>
<keyword evidence="3 5" id="KW-1133">Transmembrane helix</keyword>
<evidence type="ECO:0000313" key="6">
    <source>
        <dbReference type="EMBL" id="NRS91332.1"/>
    </source>
</evidence>
<proteinExistence type="predicted"/>
<evidence type="ECO:0000256" key="4">
    <source>
        <dbReference type="ARBA" id="ARBA00023136"/>
    </source>
</evidence>
<evidence type="ECO:0000256" key="1">
    <source>
        <dbReference type="ARBA" id="ARBA00004127"/>
    </source>
</evidence>
<comment type="subcellular location">
    <subcellularLocation>
        <location evidence="1">Endomembrane system</location>
        <topology evidence="1">Multi-pass membrane protein</topology>
    </subcellularLocation>
</comment>
<dbReference type="Gene3D" id="1.20.120.1630">
    <property type="match status" value="1"/>
</dbReference>
<keyword evidence="4 5" id="KW-0472">Membrane</keyword>
<dbReference type="Pfam" id="PF04191">
    <property type="entry name" value="PEMT"/>
    <property type="match status" value="1"/>
</dbReference>
<feature type="transmembrane region" description="Helical" evidence="5">
    <location>
        <begin position="12"/>
        <end position="32"/>
    </location>
</feature>
<keyword evidence="2 5" id="KW-0812">Transmembrane</keyword>
<gene>
    <name evidence="6" type="ORF">HNQ03_000398</name>
</gene>
<name>A0A8J8G7D8_9FLAO</name>
<evidence type="ECO:0000256" key="5">
    <source>
        <dbReference type="SAM" id="Phobius"/>
    </source>
</evidence>
<comment type="caution">
    <text evidence="6">The sequence shown here is derived from an EMBL/GenBank/DDBJ whole genome shotgun (WGS) entry which is preliminary data.</text>
</comment>
<dbReference type="EMBL" id="JABSNO010000002">
    <property type="protein sequence ID" value="NRS91332.1"/>
    <property type="molecule type" value="Genomic_DNA"/>
</dbReference>
<dbReference type="AlphaFoldDB" id="A0A8J8G7D8"/>
<dbReference type="InterPro" id="IPR007318">
    <property type="entry name" value="Phopholipid_MeTrfase"/>
</dbReference>
<dbReference type="PANTHER" id="PTHR43847">
    <property type="entry name" value="BLL3993 PROTEIN"/>
    <property type="match status" value="1"/>
</dbReference>
<organism evidence="6 7">
    <name type="scientific">Frigoriflavimonas asaccharolytica</name>
    <dbReference type="NCBI Taxonomy" id="2735899"/>
    <lineage>
        <taxon>Bacteria</taxon>
        <taxon>Pseudomonadati</taxon>
        <taxon>Bacteroidota</taxon>
        <taxon>Flavobacteriia</taxon>
        <taxon>Flavobacteriales</taxon>
        <taxon>Weeksellaceae</taxon>
        <taxon>Frigoriflavimonas</taxon>
    </lineage>
</organism>
<evidence type="ECO:0000313" key="7">
    <source>
        <dbReference type="Proteomes" id="UP000610746"/>
    </source>
</evidence>
<reference evidence="6" key="1">
    <citation type="submission" date="2020-05" db="EMBL/GenBank/DDBJ databases">
        <title>Genomic Encyclopedia of Type Strains, Phase IV (KMG-V): Genome sequencing to study the core and pangenomes of soil and plant-associated prokaryotes.</title>
        <authorList>
            <person name="Whitman W."/>
        </authorList>
    </citation>
    <scope>NUCLEOTIDE SEQUENCE</scope>
    <source>
        <strain evidence="6">16F</strain>
    </source>
</reference>